<keyword evidence="3" id="KW-1185">Reference proteome</keyword>
<protein>
    <recommendedName>
        <fullName evidence="1">Aminoglycoside phosphotransferase domain-containing protein</fullName>
    </recommendedName>
</protein>
<dbReference type="AlphaFoldDB" id="A0A9W9WH39"/>
<dbReference type="Gene3D" id="3.90.1200.10">
    <property type="match status" value="1"/>
</dbReference>
<evidence type="ECO:0000313" key="3">
    <source>
        <dbReference type="Proteomes" id="UP001147760"/>
    </source>
</evidence>
<sequence>MTEKSWAGQVIDEFFAVRKSPTRSQCDRLALSISEASEVHPVDVPGSLSYTVVCTRTQSHDQHQKESIILSFRQSPSRLDEEIVGLAQVIHGCLVPHGRNHGIMSGSDPPLSIYTMPLLPGVACLETLSYQADMSPDEEAKHICFVMPLARYFARCWATPQPMEHQTRVECQAEISHRLAVLKASPSAAVPISIISELETVLPLLFACEYPQVLMHGDFSKTNILVNPDTYEITGIVDWSLAAVQPFGIELDCLFLMTGYMGLSGWHDYTCRPRLWEAFWTEFWAVSGIEDDGGLRRENVRSTAEKAAKIGAILRYAFDRKADGGPSEISNNMRVVTDPATTNGLRVSKIQSFPGAALSSRRV</sequence>
<reference evidence="2" key="2">
    <citation type="journal article" date="2023" name="IMA Fungus">
        <title>Comparative genomic study of the Penicillium genus elucidates a diverse pangenome and 15 lateral gene transfer events.</title>
        <authorList>
            <person name="Petersen C."/>
            <person name="Sorensen T."/>
            <person name="Nielsen M.R."/>
            <person name="Sondergaard T.E."/>
            <person name="Sorensen J.L."/>
            <person name="Fitzpatrick D.A."/>
            <person name="Frisvad J.C."/>
            <person name="Nielsen K.L."/>
        </authorList>
    </citation>
    <scope>NUCLEOTIDE SEQUENCE</scope>
    <source>
        <strain evidence="2">IBT 17660</strain>
    </source>
</reference>
<dbReference type="InterPro" id="IPR011009">
    <property type="entry name" value="Kinase-like_dom_sf"/>
</dbReference>
<accession>A0A9W9WH39</accession>
<dbReference type="Proteomes" id="UP001147760">
    <property type="component" value="Unassembled WGS sequence"/>
</dbReference>
<organism evidence="2 3">
    <name type="scientific">Penicillium desertorum</name>
    <dbReference type="NCBI Taxonomy" id="1303715"/>
    <lineage>
        <taxon>Eukaryota</taxon>
        <taxon>Fungi</taxon>
        <taxon>Dikarya</taxon>
        <taxon>Ascomycota</taxon>
        <taxon>Pezizomycotina</taxon>
        <taxon>Eurotiomycetes</taxon>
        <taxon>Eurotiomycetidae</taxon>
        <taxon>Eurotiales</taxon>
        <taxon>Aspergillaceae</taxon>
        <taxon>Penicillium</taxon>
    </lineage>
</organism>
<dbReference type="InterPro" id="IPR002575">
    <property type="entry name" value="Aminoglycoside_PTrfase"/>
</dbReference>
<proteinExistence type="predicted"/>
<reference evidence="2" key="1">
    <citation type="submission" date="2022-12" db="EMBL/GenBank/DDBJ databases">
        <authorList>
            <person name="Petersen C."/>
        </authorList>
    </citation>
    <scope>NUCLEOTIDE SEQUENCE</scope>
    <source>
        <strain evidence="2">IBT 17660</strain>
    </source>
</reference>
<evidence type="ECO:0000313" key="2">
    <source>
        <dbReference type="EMBL" id="KAJ5459437.1"/>
    </source>
</evidence>
<dbReference type="OrthoDB" id="5598852at2759"/>
<name>A0A9W9WH39_9EURO</name>
<gene>
    <name evidence="2" type="ORF">N7530_011381</name>
</gene>
<dbReference type="Pfam" id="PF01636">
    <property type="entry name" value="APH"/>
    <property type="match status" value="1"/>
</dbReference>
<dbReference type="EMBL" id="JAPWDO010000008">
    <property type="protein sequence ID" value="KAJ5459437.1"/>
    <property type="molecule type" value="Genomic_DNA"/>
</dbReference>
<comment type="caution">
    <text evidence="2">The sequence shown here is derived from an EMBL/GenBank/DDBJ whole genome shotgun (WGS) entry which is preliminary data.</text>
</comment>
<feature type="domain" description="Aminoglycoside phosphotransferase" evidence="1">
    <location>
        <begin position="168"/>
        <end position="251"/>
    </location>
</feature>
<dbReference type="SUPFAM" id="SSF56112">
    <property type="entry name" value="Protein kinase-like (PK-like)"/>
    <property type="match status" value="1"/>
</dbReference>
<evidence type="ECO:0000259" key="1">
    <source>
        <dbReference type="Pfam" id="PF01636"/>
    </source>
</evidence>